<proteinExistence type="inferred from homology"/>
<comment type="catalytic activity">
    <reaction evidence="12">
        <text>oxaloacetate + H(+) = pyruvate + CO2</text>
        <dbReference type="Rhea" id="RHEA:15641"/>
        <dbReference type="ChEBI" id="CHEBI:15361"/>
        <dbReference type="ChEBI" id="CHEBI:15378"/>
        <dbReference type="ChEBI" id="CHEBI:16452"/>
        <dbReference type="ChEBI" id="CHEBI:16526"/>
        <dbReference type="EC" id="4.1.1.112"/>
    </reaction>
</comment>
<comment type="catalytic activity">
    <reaction evidence="1">
        <text>4-hydroxy-4-methyl-2-oxoglutarate = 2 pyruvate</text>
        <dbReference type="Rhea" id="RHEA:22748"/>
        <dbReference type="ChEBI" id="CHEBI:15361"/>
        <dbReference type="ChEBI" id="CHEBI:58276"/>
        <dbReference type="EC" id="4.1.3.17"/>
    </reaction>
</comment>
<evidence type="ECO:0000256" key="10">
    <source>
        <dbReference type="ARBA" id="ARBA00030169"/>
    </source>
</evidence>
<comment type="function">
    <text evidence="8">Catalyzes the aldol cleavage of 4-hydroxy-4-methyl-2-oxoglutarate (HMG) into 2 molecules of pyruvate. Also contains a secondary oxaloacetate (OAA) decarboxylase activity due to the common pyruvate enolate transition state formed following C-C bond cleavage in the retro-aldol and decarboxylation reactions.</text>
</comment>
<keyword evidence="15" id="KW-1185">Reference proteome</keyword>
<dbReference type="SUPFAM" id="SSF89562">
    <property type="entry name" value="RraA-like"/>
    <property type="match status" value="1"/>
</dbReference>
<keyword evidence="13" id="KW-0479">Metal-binding</keyword>
<evidence type="ECO:0000256" key="3">
    <source>
        <dbReference type="ARBA" id="ARBA00008621"/>
    </source>
</evidence>
<evidence type="ECO:0000256" key="13">
    <source>
        <dbReference type="PIRSR" id="PIRSR605493-1"/>
    </source>
</evidence>
<sequence length="225" mass="22744">MFVRIGEAPAPISAELRAGLERLSFPTLGHYLEEGFADPGVRRLTGRSRIIGPAVTVRTSATDSTMLHHAAGLVEPGQVLVIDTGGDARHAPLGEVVAAQLVARGAAGAVVDGVITDLDEIEALGLPVHARGTSMLTTKLHGIDAGGLNVPVALGGVPVHPGDVVLADANGVLVVPAGVLETVVATALADDAEEPELIAELRGGAPLGGLTGATETVERLLGERG</sequence>
<gene>
    <name evidence="14" type="ORF">J4H92_04560</name>
</gene>
<dbReference type="EC" id="4.1.1.112" evidence="6"/>
<dbReference type="InterPro" id="IPR005493">
    <property type="entry name" value="RraA/RraA-like"/>
</dbReference>
<keyword evidence="13" id="KW-0460">Magnesium</keyword>
<evidence type="ECO:0000256" key="11">
    <source>
        <dbReference type="ARBA" id="ARBA00032305"/>
    </source>
</evidence>
<evidence type="ECO:0000256" key="9">
    <source>
        <dbReference type="ARBA" id="ARBA00029596"/>
    </source>
</evidence>
<comment type="caution">
    <text evidence="14">The sequence shown here is derived from an EMBL/GenBank/DDBJ whole genome shotgun (WGS) entry which is preliminary data.</text>
</comment>
<dbReference type="PANTHER" id="PTHR33254:SF4">
    <property type="entry name" value="4-HYDROXY-4-METHYL-2-OXOGLUTARATE ALDOLASE 3-RELATED"/>
    <property type="match status" value="1"/>
</dbReference>
<comment type="cofactor">
    <cofactor evidence="13">
        <name>Mg(2+)</name>
        <dbReference type="ChEBI" id="CHEBI:18420"/>
    </cofactor>
</comment>
<dbReference type="EC" id="4.1.3.17" evidence="5"/>
<dbReference type="InterPro" id="IPR036704">
    <property type="entry name" value="RraA/RraA-like_sf"/>
</dbReference>
<evidence type="ECO:0000256" key="12">
    <source>
        <dbReference type="ARBA" id="ARBA00047973"/>
    </source>
</evidence>
<evidence type="ECO:0000256" key="8">
    <source>
        <dbReference type="ARBA" id="ARBA00025046"/>
    </source>
</evidence>
<evidence type="ECO:0000256" key="2">
    <source>
        <dbReference type="ARBA" id="ARBA00001968"/>
    </source>
</evidence>
<evidence type="ECO:0000256" key="1">
    <source>
        <dbReference type="ARBA" id="ARBA00001342"/>
    </source>
</evidence>
<dbReference type="Pfam" id="PF03737">
    <property type="entry name" value="RraA-like"/>
    <property type="match status" value="1"/>
</dbReference>
<evidence type="ECO:0000313" key="15">
    <source>
        <dbReference type="Proteomes" id="UP000664382"/>
    </source>
</evidence>
<comment type="subunit">
    <text evidence="4">Homotrimer.</text>
</comment>
<dbReference type="AlphaFoldDB" id="A0A939MQK8"/>
<feature type="binding site" evidence="13">
    <location>
        <begin position="94"/>
        <end position="97"/>
    </location>
    <ligand>
        <name>substrate</name>
    </ligand>
</feature>
<comment type="cofactor">
    <cofactor evidence="2">
        <name>a divalent metal cation</name>
        <dbReference type="ChEBI" id="CHEBI:60240"/>
    </cofactor>
</comment>
<evidence type="ECO:0000313" key="14">
    <source>
        <dbReference type="EMBL" id="MBO1901219.1"/>
    </source>
</evidence>
<dbReference type="EMBL" id="JAGDYM010000005">
    <property type="protein sequence ID" value="MBO1901219.1"/>
    <property type="molecule type" value="Genomic_DNA"/>
</dbReference>
<dbReference type="CDD" id="cd16841">
    <property type="entry name" value="RraA_family"/>
    <property type="match status" value="1"/>
</dbReference>
<dbReference type="GO" id="GO:0047443">
    <property type="term" value="F:4-hydroxy-4-methyl-2-oxoglutarate aldolase activity"/>
    <property type="evidence" value="ECO:0007669"/>
    <property type="project" value="UniProtKB-EC"/>
</dbReference>
<name>A0A939MQK8_9MICO</name>
<comment type="similarity">
    <text evidence="3">Belongs to the class II aldolase/RraA-like family.</text>
</comment>
<accession>A0A939MQK8</accession>
<dbReference type="RefSeq" id="WP_208096592.1">
    <property type="nucleotide sequence ID" value="NZ_JAGDYM010000005.1"/>
</dbReference>
<evidence type="ECO:0000256" key="5">
    <source>
        <dbReference type="ARBA" id="ARBA00012213"/>
    </source>
</evidence>
<dbReference type="GO" id="GO:0046872">
    <property type="term" value="F:metal ion binding"/>
    <property type="evidence" value="ECO:0007669"/>
    <property type="project" value="UniProtKB-KW"/>
</dbReference>
<protein>
    <recommendedName>
        <fullName evidence="7">Putative 4-hydroxy-4-methyl-2-oxoglutarate aldolase</fullName>
        <ecNumber evidence="6">4.1.1.112</ecNumber>
        <ecNumber evidence="5">4.1.3.17</ecNumber>
    </recommendedName>
    <alternativeName>
        <fullName evidence="11">Oxaloacetate decarboxylase</fullName>
    </alternativeName>
    <alternativeName>
        <fullName evidence="9">Regulator of ribonuclease activity homolog</fullName>
    </alternativeName>
    <alternativeName>
        <fullName evidence="10">RraA-like protein</fullName>
    </alternativeName>
</protein>
<evidence type="ECO:0000256" key="7">
    <source>
        <dbReference type="ARBA" id="ARBA00016549"/>
    </source>
</evidence>
<evidence type="ECO:0000256" key="6">
    <source>
        <dbReference type="ARBA" id="ARBA00012947"/>
    </source>
</evidence>
<dbReference type="GO" id="GO:0008948">
    <property type="term" value="F:oxaloacetate decarboxylase activity"/>
    <property type="evidence" value="ECO:0007669"/>
    <property type="project" value="UniProtKB-EC"/>
</dbReference>
<organism evidence="14 15">
    <name type="scientific">Leucobacter weissii</name>
    <dbReference type="NCBI Taxonomy" id="1983706"/>
    <lineage>
        <taxon>Bacteria</taxon>
        <taxon>Bacillati</taxon>
        <taxon>Actinomycetota</taxon>
        <taxon>Actinomycetes</taxon>
        <taxon>Micrococcales</taxon>
        <taxon>Microbacteriaceae</taxon>
        <taxon>Leucobacter</taxon>
    </lineage>
</organism>
<evidence type="ECO:0000256" key="4">
    <source>
        <dbReference type="ARBA" id="ARBA00011233"/>
    </source>
</evidence>
<reference evidence="14" key="1">
    <citation type="submission" date="2021-03" db="EMBL/GenBank/DDBJ databases">
        <title>Leucobacter chromiisoli sp. nov., isolated from chromium-containing soil of chemical plant.</title>
        <authorList>
            <person name="Xu Z."/>
        </authorList>
    </citation>
    <scope>NUCLEOTIDE SEQUENCE</scope>
    <source>
        <strain evidence="14">S27</strain>
    </source>
</reference>
<feature type="binding site" evidence="13">
    <location>
        <position position="117"/>
    </location>
    <ligand>
        <name>Mg(2+)</name>
        <dbReference type="ChEBI" id="CHEBI:18420"/>
    </ligand>
</feature>
<dbReference type="Proteomes" id="UP000664382">
    <property type="component" value="Unassembled WGS sequence"/>
</dbReference>
<dbReference type="PANTHER" id="PTHR33254">
    <property type="entry name" value="4-HYDROXY-4-METHYL-2-OXOGLUTARATE ALDOLASE 3-RELATED"/>
    <property type="match status" value="1"/>
</dbReference>
<dbReference type="Gene3D" id="3.50.30.40">
    <property type="entry name" value="Ribonuclease E inhibitor RraA/RraA-like"/>
    <property type="match status" value="1"/>
</dbReference>